<sequence>MSHPSIATPVKAESNGGTSDDEPRSARFRAGNNLTKVFDPSCDYCIEKGAAVCTFDMAKRRRGTSCDLCYEKHRPCSARDQVVRAREDDEAGIEARLHKKRRSMQPDVEMDVYEDDTPFRRKVNRSQIHATEPRATRSASAARNREGSSQSASSEGGANRSEKVRAMQGGQTSSCSTSLSHKTGIHASSPLPPVAISSSAPSGSNAPGSSVSEPRGTSMPQTKRRARPNVADRAGANRFKAFLMEVSKRLIDAKELAATAPDDYERKAKIFKHEFMAIESRMRAEAAHLNIKLPRSRDANRDAAFVAWRSEEAQSLSFFAPPYSTAQGGKVEAFGSDVIPALSTACWRSLILSGPSRRCPKPREPRPPLRPRPASFPRSQLASVPPSSPRSATLSPTHPSKVSGIKSQTEMSPPHSRPSSEMPRAIDVDAPATVEGPNITTTDTAIVITPDKRCTLCVGRDSHKVCSGVARVDAIIGPLRHRVDRTLIRFRKESLARRSSIQDADDTESLVEKLAGGGSSSVNEVDRAGKAPSERHAAKRARATISSAHKGMHNAEQIDGNSRARGQSHASSSHPSRGSDCAASSRPPSIQERVRAEAPSAEVEVVEPRPARKTATQPPQASAGAAPSRFESLLVDAATSLSDLARLVDSKDDYDYEGKCTLYRHGLEAIEARVLLEAAHLDVELDGSSV</sequence>
<evidence type="ECO:0000256" key="1">
    <source>
        <dbReference type="SAM" id="MobiDB-lite"/>
    </source>
</evidence>
<feature type="compositionally biased region" description="Low complexity" evidence="1">
    <location>
        <begin position="565"/>
        <end position="579"/>
    </location>
</feature>
<evidence type="ECO:0000313" key="2">
    <source>
        <dbReference type="EMBL" id="SPO35006.1"/>
    </source>
</evidence>
<dbReference type="EMBL" id="OOIP01000001">
    <property type="protein sequence ID" value="SPO35006.1"/>
    <property type="molecule type" value="Genomic_DNA"/>
</dbReference>
<feature type="region of interest" description="Disordered" evidence="1">
    <location>
        <begin position="1"/>
        <end position="29"/>
    </location>
</feature>
<feature type="compositionally biased region" description="Polar residues" evidence="1">
    <location>
        <begin position="169"/>
        <end position="181"/>
    </location>
</feature>
<keyword evidence="3" id="KW-1185">Reference proteome</keyword>
<feature type="compositionally biased region" description="Low complexity" evidence="1">
    <location>
        <begin position="194"/>
        <end position="212"/>
    </location>
</feature>
<dbReference type="Proteomes" id="UP000323386">
    <property type="component" value="Unassembled WGS sequence"/>
</dbReference>
<feature type="region of interest" description="Disordered" evidence="1">
    <location>
        <begin position="98"/>
        <end position="233"/>
    </location>
</feature>
<gene>
    <name evidence="2" type="ORF">PSFLO_00477</name>
</gene>
<feature type="compositionally biased region" description="Polar residues" evidence="1">
    <location>
        <begin position="389"/>
        <end position="411"/>
    </location>
</feature>
<feature type="compositionally biased region" description="Basic and acidic residues" evidence="1">
    <location>
        <begin position="524"/>
        <end position="536"/>
    </location>
</feature>
<feature type="compositionally biased region" description="Low complexity" evidence="1">
    <location>
        <begin position="614"/>
        <end position="627"/>
    </location>
</feature>
<accession>A0A5C3ETY8</accession>
<evidence type="ECO:0000313" key="3">
    <source>
        <dbReference type="Proteomes" id="UP000323386"/>
    </source>
</evidence>
<feature type="compositionally biased region" description="Low complexity" evidence="1">
    <location>
        <begin position="136"/>
        <end position="158"/>
    </location>
</feature>
<name>A0A5C3ETY8_9BASI</name>
<protein>
    <submittedName>
        <fullName evidence="2">Uncharacterized protein</fullName>
    </submittedName>
</protein>
<proteinExistence type="predicted"/>
<dbReference type="AlphaFoldDB" id="A0A5C3ETY8"/>
<organism evidence="2 3">
    <name type="scientific">Pseudozyma flocculosa</name>
    <dbReference type="NCBI Taxonomy" id="84751"/>
    <lineage>
        <taxon>Eukaryota</taxon>
        <taxon>Fungi</taxon>
        <taxon>Dikarya</taxon>
        <taxon>Basidiomycota</taxon>
        <taxon>Ustilaginomycotina</taxon>
        <taxon>Ustilaginomycetes</taxon>
        <taxon>Ustilaginales</taxon>
        <taxon>Ustilaginaceae</taxon>
        <taxon>Pseudozyma</taxon>
    </lineage>
</organism>
<reference evidence="2 3" key="1">
    <citation type="submission" date="2018-03" db="EMBL/GenBank/DDBJ databases">
        <authorList>
            <person name="Guldener U."/>
        </authorList>
    </citation>
    <scope>NUCLEOTIDE SEQUENCE [LARGE SCALE GENOMIC DNA]</scope>
    <source>
        <strain evidence="2 3">DAOM196992</strain>
    </source>
</reference>
<feature type="region of interest" description="Disordered" evidence="1">
    <location>
        <begin position="356"/>
        <end position="424"/>
    </location>
</feature>
<feature type="region of interest" description="Disordered" evidence="1">
    <location>
        <begin position="495"/>
        <end position="627"/>
    </location>
</feature>